<evidence type="ECO:0000313" key="1">
    <source>
        <dbReference type="EMBL" id="KKK70372.1"/>
    </source>
</evidence>
<dbReference type="AlphaFoldDB" id="A0A0F8XMZ0"/>
<reference evidence="1" key="1">
    <citation type="journal article" date="2015" name="Nature">
        <title>Complex archaea that bridge the gap between prokaryotes and eukaryotes.</title>
        <authorList>
            <person name="Spang A."/>
            <person name="Saw J.H."/>
            <person name="Jorgensen S.L."/>
            <person name="Zaremba-Niedzwiedzka K."/>
            <person name="Martijn J."/>
            <person name="Lind A.E."/>
            <person name="van Eijk R."/>
            <person name="Schleper C."/>
            <person name="Guy L."/>
            <person name="Ettema T.J."/>
        </authorList>
    </citation>
    <scope>NUCLEOTIDE SEQUENCE</scope>
</reference>
<sequence>MAIIVFFLWPLWLASWLGDNDHNMWTVFVGFSGEILWLLALLRFADVLWGATWGLG</sequence>
<feature type="non-terminal residue" evidence="1">
    <location>
        <position position="1"/>
    </location>
</feature>
<proteinExistence type="predicted"/>
<organism evidence="1">
    <name type="scientific">marine sediment metagenome</name>
    <dbReference type="NCBI Taxonomy" id="412755"/>
    <lineage>
        <taxon>unclassified sequences</taxon>
        <taxon>metagenomes</taxon>
        <taxon>ecological metagenomes</taxon>
    </lineage>
</organism>
<accession>A0A0F8XMZ0</accession>
<comment type="caution">
    <text evidence="1">The sequence shown here is derived from an EMBL/GenBank/DDBJ whole genome shotgun (WGS) entry which is preliminary data.</text>
</comment>
<dbReference type="EMBL" id="LAZR01058220">
    <property type="protein sequence ID" value="KKK70372.1"/>
    <property type="molecule type" value="Genomic_DNA"/>
</dbReference>
<name>A0A0F8XMZ0_9ZZZZ</name>
<protein>
    <submittedName>
        <fullName evidence="1">Uncharacterized protein</fullName>
    </submittedName>
</protein>
<gene>
    <name evidence="1" type="ORF">LCGC14_2924630</name>
</gene>